<evidence type="ECO:0000256" key="1">
    <source>
        <dbReference type="ARBA" id="ARBA00005525"/>
    </source>
</evidence>
<keyword evidence="4" id="KW-0028">Amino-acid biosynthesis</keyword>
<evidence type="ECO:0000259" key="8">
    <source>
        <dbReference type="Pfam" id="PF14748"/>
    </source>
</evidence>
<dbReference type="FunFam" id="1.10.3730.10:FF:000001">
    <property type="entry name" value="Pyrroline-5-carboxylate reductase"/>
    <property type="match status" value="1"/>
</dbReference>
<dbReference type="Proteomes" id="UP000231183">
    <property type="component" value="Unassembled WGS sequence"/>
</dbReference>
<comment type="pathway">
    <text evidence="4">Amino-acid biosynthesis; L-proline biosynthesis; L-proline from L-glutamate 5-semialdehyde: step 1/1.</text>
</comment>
<comment type="caution">
    <text evidence="9">The sequence shown here is derived from an EMBL/GenBank/DDBJ whole genome shotgun (WGS) entry which is preliminary data.</text>
</comment>
<dbReference type="PANTHER" id="PTHR11645:SF0">
    <property type="entry name" value="PYRROLINE-5-CARBOXYLATE REDUCTASE 3"/>
    <property type="match status" value="1"/>
</dbReference>
<dbReference type="EMBL" id="PFBX01000015">
    <property type="protein sequence ID" value="PIT87613.1"/>
    <property type="molecule type" value="Genomic_DNA"/>
</dbReference>
<gene>
    <name evidence="4 9" type="primary">proC</name>
    <name evidence="9" type="ORF">COU31_01980</name>
</gene>
<evidence type="ECO:0000256" key="6">
    <source>
        <dbReference type="PIRSR" id="PIRSR000193-1"/>
    </source>
</evidence>
<dbReference type="UniPathway" id="UPA00098">
    <property type="reaction ID" value="UER00361"/>
</dbReference>
<dbReference type="InterPro" id="IPR008927">
    <property type="entry name" value="6-PGluconate_DH-like_C_sf"/>
</dbReference>
<dbReference type="SUPFAM" id="SSF48179">
    <property type="entry name" value="6-phosphogluconate dehydrogenase C-terminal domain-like"/>
    <property type="match status" value="1"/>
</dbReference>
<dbReference type="EC" id="1.5.1.2" evidence="4 5"/>
<protein>
    <recommendedName>
        <fullName evidence="4 5">Pyrroline-5-carboxylate reductase</fullName>
        <shortName evidence="4">P5C reductase</shortName>
        <shortName evidence="4">P5CR</shortName>
        <ecNumber evidence="4 5">1.5.1.2</ecNumber>
    </recommendedName>
    <alternativeName>
        <fullName evidence="4">PCA reductase</fullName>
    </alternativeName>
</protein>
<comment type="catalytic activity">
    <reaction evidence="4">
        <text>L-proline + NADP(+) = (S)-1-pyrroline-5-carboxylate + NADPH + 2 H(+)</text>
        <dbReference type="Rhea" id="RHEA:14109"/>
        <dbReference type="ChEBI" id="CHEBI:15378"/>
        <dbReference type="ChEBI" id="CHEBI:17388"/>
        <dbReference type="ChEBI" id="CHEBI:57783"/>
        <dbReference type="ChEBI" id="CHEBI:58349"/>
        <dbReference type="ChEBI" id="CHEBI:60039"/>
        <dbReference type="EC" id="1.5.1.2"/>
    </reaction>
</comment>
<keyword evidence="3 4" id="KW-0560">Oxidoreductase</keyword>
<feature type="binding site" evidence="6">
    <location>
        <position position="34"/>
    </location>
    <ligand>
        <name>NADP(+)</name>
        <dbReference type="ChEBI" id="CHEBI:58349"/>
    </ligand>
</feature>
<organism evidence="9 10">
    <name type="scientific">Candidatus Magasanikbacteria bacterium CG10_big_fil_rev_8_21_14_0_10_40_10</name>
    <dbReference type="NCBI Taxonomy" id="1974648"/>
    <lineage>
        <taxon>Bacteria</taxon>
        <taxon>Candidatus Magasanikiibacteriota</taxon>
    </lineage>
</organism>
<dbReference type="AlphaFoldDB" id="A0A2M6W495"/>
<dbReference type="NCBIfam" id="TIGR00112">
    <property type="entry name" value="proC"/>
    <property type="match status" value="1"/>
</dbReference>
<comment type="function">
    <text evidence="4">Catalyzes the reduction of 1-pyrroline-5-carboxylate (PCA) to L-proline.</text>
</comment>
<dbReference type="GO" id="GO:0005737">
    <property type="term" value="C:cytoplasm"/>
    <property type="evidence" value="ECO:0007669"/>
    <property type="project" value="UniProtKB-SubCell"/>
</dbReference>
<dbReference type="InterPro" id="IPR000304">
    <property type="entry name" value="Pyrroline-COOH_reductase"/>
</dbReference>
<dbReference type="SUPFAM" id="SSF51735">
    <property type="entry name" value="NAD(P)-binding Rossmann-fold domains"/>
    <property type="match status" value="1"/>
</dbReference>
<reference evidence="10" key="1">
    <citation type="submission" date="2017-09" db="EMBL/GenBank/DDBJ databases">
        <title>Depth-based differentiation of microbial function through sediment-hosted aquifers and enrichment of novel symbionts in the deep terrestrial subsurface.</title>
        <authorList>
            <person name="Probst A.J."/>
            <person name="Ladd B."/>
            <person name="Jarett J.K."/>
            <person name="Geller-Mcgrath D.E."/>
            <person name="Sieber C.M.K."/>
            <person name="Emerson J.B."/>
            <person name="Anantharaman K."/>
            <person name="Thomas B.C."/>
            <person name="Malmstrom R."/>
            <person name="Stieglmeier M."/>
            <person name="Klingl A."/>
            <person name="Woyke T."/>
            <person name="Ryan C.M."/>
            <person name="Banfield J.F."/>
        </authorList>
    </citation>
    <scope>NUCLEOTIDE SEQUENCE [LARGE SCALE GENOMIC DNA]</scope>
</reference>
<evidence type="ECO:0000256" key="2">
    <source>
        <dbReference type="ARBA" id="ARBA00022857"/>
    </source>
</evidence>
<feature type="domain" description="Pyrroline-5-carboxylate reductase catalytic N-terminal" evidence="7">
    <location>
        <begin position="4"/>
        <end position="91"/>
    </location>
</feature>
<evidence type="ECO:0000313" key="10">
    <source>
        <dbReference type="Proteomes" id="UP000231183"/>
    </source>
</evidence>
<dbReference type="GO" id="GO:0055129">
    <property type="term" value="P:L-proline biosynthetic process"/>
    <property type="evidence" value="ECO:0007669"/>
    <property type="project" value="UniProtKB-UniRule"/>
</dbReference>
<dbReference type="PIRSF" id="PIRSF000193">
    <property type="entry name" value="Pyrrol-5-carb_rd"/>
    <property type="match status" value="1"/>
</dbReference>
<feature type="binding site" evidence="6">
    <location>
        <begin position="8"/>
        <end position="13"/>
    </location>
    <ligand>
        <name>NADP(+)</name>
        <dbReference type="ChEBI" id="CHEBI:58349"/>
    </ligand>
</feature>
<sequence length="260" mass="28393">MIKKIAIIGFGNMGSAIYGRLLEKYSAEQIFICSRHDSRARHLGAINFTFNIQDAVEKADLIILAVKPQVFASLDKFGDLAGKLVVSIMAGVKISSINEKTNANKIVRAMPNLAVKSGQGVVGWLANKNVFTPVKKELKEIFALLGLEIQVKTEDQLDKLSAISGSGPAYFYYFCESLAKAGVNIGFSQKQAMAMVRQTFIGSADVLVASGLNYADLRRAVCSKGGSTLRALEEFKQRKMDDMIYQAVKKALARTKELGK</sequence>
<feature type="domain" description="Pyrroline-5-carboxylate reductase dimerisation" evidence="8">
    <location>
        <begin position="154"/>
        <end position="258"/>
    </location>
</feature>
<dbReference type="Pfam" id="PF03807">
    <property type="entry name" value="F420_oxidored"/>
    <property type="match status" value="1"/>
</dbReference>
<dbReference type="GO" id="GO:0004735">
    <property type="term" value="F:pyrroline-5-carboxylate reductase activity"/>
    <property type="evidence" value="ECO:0007669"/>
    <property type="project" value="UniProtKB-UniRule"/>
</dbReference>
<dbReference type="Gene3D" id="1.10.3730.10">
    <property type="entry name" value="ProC C-terminal domain-like"/>
    <property type="match status" value="1"/>
</dbReference>
<dbReference type="InterPro" id="IPR036291">
    <property type="entry name" value="NAD(P)-bd_dom_sf"/>
</dbReference>
<dbReference type="PANTHER" id="PTHR11645">
    <property type="entry name" value="PYRROLINE-5-CARBOXYLATE REDUCTASE"/>
    <property type="match status" value="1"/>
</dbReference>
<evidence type="ECO:0000256" key="4">
    <source>
        <dbReference type="HAMAP-Rule" id="MF_01925"/>
    </source>
</evidence>
<name>A0A2M6W495_9BACT</name>
<feature type="binding site" evidence="6">
    <location>
        <begin position="65"/>
        <end position="68"/>
    </location>
    <ligand>
        <name>NADP(+)</name>
        <dbReference type="ChEBI" id="CHEBI:58349"/>
    </ligand>
</feature>
<dbReference type="InterPro" id="IPR028939">
    <property type="entry name" value="P5C_Rdtase_cat_N"/>
</dbReference>
<dbReference type="Gene3D" id="3.40.50.720">
    <property type="entry name" value="NAD(P)-binding Rossmann-like Domain"/>
    <property type="match status" value="1"/>
</dbReference>
<evidence type="ECO:0000259" key="7">
    <source>
        <dbReference type="Pfam" id="PF03807"/>
    </source>
</evidence>
<proteinExistence type="inferred from homology"/>
<comment type="catalytic activity">
    <reaction evidence="4">
        <text>L-proline + NAD(+) = (S)-1-pyrroline-5-carboxylate + NADH + 2 H(+)</text>
        <dbReference type="Rhea" id="RHEA:14105"/>
        <dbReference type="ChEBI" id="CHEBI:15378"/>
        <dbReference type="ChEBI" id="CHEBI:17388"/>
        <dbReference type="ChEBI" id="CHEBI:57540"/>
        <dbReference type="ChEBI" id="CHEBI:57945"/>
        <dbReference type="ChEBI" id="CHEBI:60039"/>
        <dbReference type="EC" id="1.5.1.2"/>
    </reaction>
</comment>
<comment type="similarity">
    <text evidence="1 4">Belongs to the pyrroline-5-carboxylate reductase family.</text>
</comment>
<dbReference type="HAMAP" id="MF_01925">
    <property type="entry name" value="P5C_reductase"/>
    <property type="match status" value="1"/>
</dbReference>
<keyword evidence="4" id="KW-0963">Cytoplasm</keyword>
<evidence type="ECO:0000256" key="3">
    <source>
        <dbReference type="ARBA" id="ARBA00023002"/>
    </source>
</evidence>
<dbReference type="Pfam" id="PF14748">
    <property type="entry name" value="P5CR_dimer"/>
    <property type="match status" value="1"/>
</dbReference>
<keyword evidence="2 4" id="KW-0521">NADP</keyword>
<dbReference type="InterPro" id="IPR029036">
    <property type="entry name" value="P5CR_dimer"/>
</dbReference>
<evidence type="ECO:0000313" key="9">
    <source>
        <dbReference type="EMBL" id="PIT87613.1"/>
    </source>
</evidence>
<accession>A0A2M6W495</accession>
<comment type="subcellular location">
    <subcellularLocation>
        <location evidence="4">Cytoplasm</location>
    </subcellularLocation>
</comment>
<keyword evidence="4" id="KW-0641">Proline biosynthesis</keyword>
<evidence type="ECO:0000256" key="5">
    <source>
        <dbReference type="NCBIfam" id="TIGR00112"/>
    </source>
</evidence>